<feature type="compositionally biased region" description="Polar residues" evidence="2">
    <location>
        <begin position="196"/>
        <end position="208"/>
    </location>
</feature>
<feature type="region of interest" description="Disordered" evidence="2">
    <location>
        <begin position="182"/>
        <end position="208"/>
    </location>
</feature>
<feature type="coiled-coil region" evidence="1">
    <location>
        <begin position="825"/>
        <end position="852"/>
    </location>
</feature>
<feature type="region of interest" description="Disordered" evidence="2">
    <location>
        <begin position="684"/>
        <end position="728"/>
    </location>
</feature>
<organism evidence="5 6">
    <name type="scientific">Schistosoma mattheei</name>
    <dbReference type="NCBI Taxonomy" id="31246"/>
    <lineage>
        <taxon>Eukaryota</taxon>
        <taxon>Metazoa</taxon>
        <taxon>Spiralia</taxon>
        <taxon>Lophotrochozoa</taxon>
        <taxon>Platyhelminthes</taxon>
        <taxon>Trematoda</taxon>
        <taxon>Digenea</taxon>
        <taxon>Strigeidida</taxon>
        <taxon>Schistosomatoidea</taxon>
        <taxon>Schistosomatidae</taxon>
        <taxon>Schistosoma</taxon>
    </lineage>
</organism>
<sequence length="1479" mass="164456">MSQKVTTVQQTENGSVDHKKVVYELGDQPPPLATEEVEQIIASQDCDKSDIVLVESGEFFEKDHADCSSKEQEFELDQVTCDQQLNIAVDEGALVFDNDLPSSPISVYEELHKENTEELPAFPLTPSVIPENCIKSELLSNHQPQAIPEYCTDTKIGQIVGETLDKISDNYLVEPINFSSDSIPSTKNFTEEDAENSLQEPTGEQLNSQSVDYLEKSVDIEVRVDEQNDLTSICELKDKTNTEEKSTELLDFEEESISLLNPENEATESSYVEKGFPTLSTIEKQVNKSSDLDEEITNPVCIEEAIKDPGKSENPQTFLPYRNKSSVEISNSLTSTEFCPEEEVVVVEEHSRNSSSTTGAELLDETNSSALFVKSVTPSVLTDSPNHLTDTNYRNSFASSEVVPSKHTLSIDSLSESVNNTTNTSNNNDNLKELTLNTLNCDTSMSTTVGVSDITADQSEINRESYISYPSYDIDNTPAQSSFRHLNHMNHNEYQNRLNGGEDEYLSGDIKENTSGNNNSNEDIPMNDDRSEYTNMKTEESYHDSTCPSHSEQELDQDILKNEHGKNELVAEQNMECLNIQNVENQQKLSFNQIKEDLEKKNVIGSLQPLRPEQYIMHHQAGLIKQQEMLILNPQTGDVLSDQYSSHHQTNTITTGGTHHFARNIASNNSVVVPTGGNVSGPPVGSGTVASQQKGSTIYPKTGQNPIDGGTNGGVGANSSGNAGGGPGKSGVLVGGGLDRSRQVYNMFECQMSQLTVFLDRALICRRIRPRFNASDITEVVFEHLSPAIDKDSIRVEIRGAATILDVSFSAKSLSGEEDTWSQCVNELLVELRQCRRRADNLVNRIIRTEKQRCVLETFADSLSRREDEILLGGNHHGHVTLNNLPNHTGVADQVNNIPSQGATLSGGTTPANAQMASTTAEHKCINDIVNPYDPRNVETLHKFLEIYKDEAERFDTVLMDTTEELEQVRTRIETLEKEVRDIELKQDEHLARELSVLVEPRETGQVEMLVSYVVNRCGWKPAYDIRIFNNDGTMKIVYYGMVQQATGEDWETRYMTLSTAQPGIGGTVPHLGVQRVHFRRDVSPDSSRQLQSIDKSNLNEKTSRLPSAGTIPSYSKRISANAAVFYQTPPLQRSDFTRGLNDTISYEMTDRLSAYYDNSTEYCSTLGRSDSMASTTLHSSLGRRNKLHPRSKSRETIRTITQRDGITPSGTLQRGGSIESTYATGLRSSSTRPISRRTLGSSMLFNSVTSQSPLLSNRISTLMNSQPALLPTSQQSAPPVGNSCNDTTGDLQPRYEYVTVPKRSLYAYLKATAVNNTEFSILAGPTNIYADNTFIGKSEIRAVAPGEEFNCHLGAENGIKILYRPLFKYREGTGSSGKNATMTFKQLIEVRNTFDRRVRLMVVDQVPVSAEDKIKVSLLEPTIKHPEKYDKNRPIRMNKFNNVEWDLDLGPGEIRELTLKYSVEHPINEDLDVSVSEN</sequence>
<accession>A0AA85BDR2</accession>
<feature type="region of interest" description="Disordered" evidence="2">
    <location>
        <begin position="1085"/>
        <end position="1113"/>
    </location>
</feature>
<feature type="compositionally biased region" description="Polar residues" evidence="2">
    <location>
        <begin position="1085"/>
        <end position="1097"/>
    </location>
</feature>
<dbReference type="InterPro" id="IPR011935">
    <property type="entry name" value="CHP02231"/>
</dbReference>
<protein>
    <recommendedName>
        <fullName evidence="7">DUF4139 domain-containing protein</fullName>
    </recommendedName>
</protein>
<evidence type="ECO:0000256" key="1">
    <source>
        <dbReference type="SAM" id="Coils"/>
    </source>
</evidence>
<feature type="domain" description="DUF4140" evidence="4">
    <location>
        <begin position="756"/>
        <end position="852"/>
    </location>
</feature>
<dbReference type="WBParaSite" id="SMTH1_4810.1">
    <property type="protein sequence ID" value="SMTH1_4810.1"/>
    <property type="gene ID" value="SMTH1_4810"/>
</dbReference>
<dbReference type="NCBIfam" id="TIGR02231">
    <property type="entry name" value="mucoidy inhibitor MuiA family protein"/>
    <property type="match status" value="1"/>
</dbReference>
<evidence type="ECO:0000313" key="5">
    <source>
        <dbReference type="Proteomes" id="UP000050791"/>
    </source>
</evidence>
<feature type="domain" description="DUF4139" evidence="3">
    <location>
        <begin position="1011"/>
        <end position="1467"/>
    </location>
</feature>
<dbReference type="InterPro" id="IPR037291">
    <property type="entry name" value="DUF4139"/>
</dbReference>
<dbReference type="Proteomes" id="UP000050791">
    <property type="component" value="Unassembled WGS sequence"/>
</dbReference>
<feature type="coiled-coil region" evidence="1">
    <location>
        <begin position="959"/>
        <end position="993"/>
    </location>
</feature>
<feature type="region of interest" description="Disordered" evidence="2">
    <location>
        <begin position="494"/>
        <end position="530"/>
    </location>
</feature>
<dbReference type="Pfam" id="PF13600">
    <property type="entry name" value="DUF4140"/>
    <property type="match status" value="1"/>
</dbReference>
<keyword evidence="1" id="KW-0175">Coiled coil</keyword>
<evidence type="ECO:0008006" key="7">
    <source>
        <dbReference type="Google" id="ProtNLM"/>
    </source>
</evidence>
<name>A0AA85BDR2_9TREM</name>
<feature type="compositionally biased region" description="Gly residues" evidence="2">
    <location>
        <begin position="710"/>
        <end position="728"/>
    </location>
</feature>
<feature type="compositionally biased region" description="Polar residues" evidence="2">
    <location>
        <begin position="513"/>
        <end position="522"/>
    </location>
</feature>
<dbReference type="Pfam" id="PF13598">
    <property type="entry name" value="DUF4139"/>
    <property type="match status" value="1"/>
</dbReference>
<proteinExistence type="predicted"/>
<evidence type="ECO:0000313" key="6">
    <source>
        <dbReference type="WBParaSite" id="SMTH1_4810.1"/>
    </source>
</evidence>
<dbReference type="PANTHER" id="PTHR31005:SF8">
    <property type="entry name" value="DUF4139 DOMAIN-CONTAINING PROTEIN"/>
    <property type="match status" value="1"/>
</dbReference>
<dbReference type="PANTHER" id="PTHR31005">
    <property type="entry name" value="DUF4139 DOMAIN-CONTAINING PROTEIN"/>
    <property type="match status" value="1"/>
</dbReference>
<dbReference type="InterPro" id="IPR025554">
    <property type="entry name" value="DUF4140"/>
</dbReference>
<evidence type="ECO:0000256" key="2">
    <source>
        <dbReference type="SAM" id="MobiDB-lite"/>
    </source>
</evidence>
<reference evidence="6" key="1">
    <citation type="submission" date="2023-11" db="UniProtKB">
        <authorList>
            <consortium name="WormBaseParasite"/>
        </authorList>
    </citation>
    <scope>IDENTIFICATION</scope>
</reference>
<evidence type="ECO:0000259" key="4">
    <source>
        <dbReference type="Pfam" id="PF13600"/>
    </source>
</evidence>
<evidence type="ECO:0000259" key="3">
    <source>
        <dbReference type="Pfam" id="PF13598"/>
    </source>
</evidence>